<dbReference type="PRINTS" id="PR00344">
    <property type="entry name" value="BCTRLSENSOR"/>
</dbReference>
<dbReference type="Gene3D" id="1.10.287.130">
    <property type="match status" value="1"/>
</dbReference>
<comment type="catalytic activity">
    <reaction evidence="1">
        <text>ATP + protein L-histidine = ADP + protein N-phospho-L-histidine.</text>
        <dbReference type="EC" id="2.7.13.3"/>
    </reaction>
</comment>
<evidence type="ECO:0000256" key="2">
    <source>
        <dbReference type="ARBA" id="ARBA00012438"/>
    </source>
</evidence>
<dbReference type="Gene3D" id="3.40.50.2300">
    <property type="match status" value="1"/>
</dbReference>
<evidence type="ECO:0000256" key="4">
    <source>
        <dbReference type="PROSITE-ProRule" id="PRU00169"/>
    </source>
</evidence>
<dbReference type="SMART" id="SM00448">
    <property type="entry name" value="REC"/>
    <property type="match status" value="1"/>
</dbReference>
<dbReference type="InterPro" id="IPR013656">
    <property type="entry name" value="PAS_4"/>
</dbReference>
<keyword evidence="3 4" id="KW-0597">Phosphoprotein</keyword>
<feature type="modified residue" description="4-aspartylphosphate" evidence="4">
    <location>
        <position position="445"/>
    </location>
</feature>
<dbReference type="AlphaFoldDB" id="A0A1F5YYJ9"/>
<dbReference type="InterPro" id="IPR005467">
    <property type="entry name" value="His_kinase_dom"/>
</dbReference>
<dbReference type="InterPro" id="IPR035965">
    <property type="entry name" value="PAS-like_dom_sf"/>
</dbReference>
<dbReference type="SMART" id="SM00388">
    <property type="entry name" value="HisKA"/>
    <property type="match status" value="1"/>
</dbReference>
<dbReference type="InterPro" id="IPR011006">
    <property type="entry name" value="CheY-like_superfamily"/>
</dbReference>
<evidence type="ECO:0000313" key="11">
    <source>
        <dbReference type="Proteomes" id="UP000179129"/>
    </source>
</evidence>
<dbReference type="Pfam" id="PF00512">
    <property type="entry name" value="HisKA"/>
    <property type="match status" value="1"/>
</dbReference>
<evidence type="ECO:0000259" key="6">
    <source>
        <dbReference type="PROSITE" id="PS50109"/>
    </source>
</evidence>
<dbReference type="InterPro" id="IPR001789">
    <property type="entry name" value="Sig_transdc_resp-reg_receiver"/>
</dbReference>
<dbReference type="Pfam" id="PF00072">
    <property type="entry name" value="Response_reg"/>
    <property type="match status" value="1"/>
</dbReference>
<evidence type="ECO:0000256" key="5">
    <source>
        <dbReference type="SAM" id="Coils"/>
    </source>
</evidence>
<dbReference type="SUPFAM" id="SSF52172">
    <property type="entry name" value="CheY-like"/>
    <property type="match status" value="1"/>
</dbReference>
<proteinExistence type="predicted"/>
<evidence type="ECO:0000259" key="7">
    <source>
        <dbReference type="PROSITE" id="PS50110"/>
    </source>
</evidence>
<evidence type="ECO:0000256" key="1">
    <source>
        <dbReference type="ARBA" id="ARBA00000085"/>
    </source>
</evidence>
<dbReference type="EC" id="2.7.13.3" evidence="2"/>
<dbReference type="InterPro" id="IPR003594">
    <property type="entry name" value="HATPase_dom"/>
</dbReference>
<dbReference type="STRING" id="1817867.A3F83_01185"/>
<dbReference type="PANTHER" id="PTHR43065:SF42">
    <property type="entry name" value="TWO-COMPONENT SENSOR PPRA"/>
    <property type="match status" value="1"/>
</dbReference>
<feature type="coiled-coil region" evidence="5">
    <location>
        <begin position="2"/>
        <end position="29"/>
    </location>
</feature>
<gene>
    <name evidence="10" type="ORF">A3F83_01185</name>
</gene>
<accession>A0A1F5YYJ9</accession>
<dbReference type="Gene3D" id="3.30.450.20">
    <property type="entry name" value="PAS domain"/>
    <property type="match status" value="1"/>
</dbReference>
<organism evidence="10 11">
    <name type="scientific">Candidatus Glassbacteria bacterium RIFCSPLOWO2_12_FULL_58_11</name>
    <dbReference type="NCBI Taxonomy" id="1817867"/>
    <lineage>
        <taxon>Bacteria</taxon>
        <taxon>Candidatus Glassiibacteriota</taxon>
    </lineage>
</organism>
<dbReference type="InterPro" id="IPR004358">
    <property type="entry name" value="Sig_transdc_His_kin-like_C"/>
</dbReference>
<feature type="domain" description="PAS" evidence="8">
    <location>
        <begin position="19"/>
        <end position="89"/>
    </location>
</feature>
<comment type="caution">
    <text evidence="10">The sequence shown here is derived from an EMBL/GenBank/DDBJ whole genome shotgun (WGS) entry which is preliminary data.</text>
</comment>
<dbReference type="SUPFAM" id="SSF55874">
    <property type="entry name" value="ATPase domain of HSP90 chaperone/DNA topoisomerase II/histidine kinase"/>
    <property type="match status" value="1"/>
</dbReference>
<dbReference type="PROSITE" id="PS50110">
    <property type="entry name" value="RESPONSE_REGULATORY"/>
    <property type="match status" value="1"/>
</dbReference>
<dbReference type="InterPro" id="IPR000700">
    <property type="entry name" value="PAS-assoc_C"/>
</dbReference>
<dbReference type="PROSITE" id="PS50112">
    <property type="entry name" value="PAS"/>
    <property type="match status" value="1"/>
</dbReference>
<dbReference type="PROSITE" id="PS50113">
    <property type="entry name" value="PAC"/>
    <property type="match status" value="1"/>
</dbReference>
<dbReference type="InterPro" id="IPR003661">
    <property type="entry name" value="HisK_dim/P_dom"/>
</dbReference>
<feature type="domain" description="PAC" evidence="9">
    <location>
        <begin position="91"/>
        <end position="143"/>
    </location>
</feature>
<dbReference type="PANTHER" id="PTHR43065">
    <property type="entry name" value="SENSOR HISTIDINE KINASE"/>
    <property type="match status" value="1"/>
</dbReference>
<evidence type="ECO:0000259" key="8">
    <source>
        <dbReference type="PROSITE" id="PS50112"/>
    </source>
</evidence>
<reference evidence="10 11" key="1">
    <citation type="journal article" date="2016" name="Nat. Commun.">
        <title>Thousands of microbial genomes shed light on interconnected biogeochemical processes in an aquifer system.</title>
        <authorList>
            <person name="Anantharaman K."/>
            <person name="Brown C.T."/>
            <person name="Hug L.A."/>
            <person name="Sharon I."/>
            <person name="Castelle C.J."/>
            <person name="Probst A.J."/>
            <person name="Thomas B.C."/>
            <person name="Singh A."/>
            <person name="Wilkins M.J."/>
            <person name="Karaoz U."/>
            <person name="Brodie E.L."/>
            <person name="Williams K.H."/>
            <person name="Hubbard S.S."/>
            <person name="Banfield J.F."/>
        </authorList>
    </citation>
    <scope>NUCLEOTIDE SEQUENCE [LARGE SCALE GENOMIC DNA]</scope>
</reference>
<dbReference type="InterPro" id="IPR036890">
    <property type="entry name" value="HATPase_C_sf"/>
</dbReference>
<evidence type="ECO:0000256" key="3">
    <source>
        <dbReference type="ARBA" id="ARBA00022553"/>
    </source>
</evidence>
<dbReference type="GO" id="GO:0000155">
    <property type="term" value="F:phosphorelay sensor kinase activity"/>
    <property type="evidence" value="ECO:0007669"/>
    <property type="project" value="InterPro"/>
</dbReference>
<dbReference type="EMBL" id="MFIX01000085">
    <property type="protein sequence ID" value="OGG05154.1"/>
    <property type="molecule type" value="Genomic_DNA"/>
</dbReference>
<dbReference type="Pfam" id="PF08448">
    <property type="entry name" value="PAS_4"/>
    <property type="match status" value="1"/>
</dbReference>
<sequence>MVSRRTEQLEETKKTLQQKSEELQIMLDASPAMIFYMDRDNRYVRVNKAFAELAGCPLRSIIGKTGRELFGENDSEFLVDVLQVIRTGKPILNHLETIKTKKGLRDLLVNKIPYRNIDGETIGIIGFALDVTERRRLEEEHSKASQLESLGLLAGGIAHDFNNILTAILGNISLGQTLVKKDEEIYRRLKEAESACLRAKDLTYQLLTFAVGGAPRKKATSLRDLIRDSTLFSLSGSNVRCEFTLPDNLWRAEVDENQISRVINNLVINANQAMSEGGTIQVRAENVIVRAQDALPLPSGKYLKISIIDHGHGISEENLPKIFDPFFTTKETGSGLGVTTAWSIVKRHSGHLGVKSSLGAGTTFDIYLPASDEPPQKREDAGRPGEAGQARVLVMDDETIVRNVAGKLLEHLGHRVEYASHGQEVIDRFLEAEKNGPPFDLVILDLTIPGGMGGKNTIEKLLEINPKIKAIVSSGYSNDPVLANFREYGFRGAVIKPYNIEEFGNVLNLVLAEKE</sequence>
<name>A0A1F5YYJ9_9BACT</name>
<feature type="domain" description="Histidine kinase" evidence="6">
    <location>
        <begin position="156"/>
        <end position="372"/>
    </location>
</feature>
<protein>
    <recommendedName>
        <fullName evidence="2">histidine kinase</fullName>
        <ecNumber evidence="2">2.7.13.3</ecNumber>
    </recommendedName>
</protein>
<dbReference type="SUPFAM" id="SSF47384">
    <property type="entry name" value="Homodimeric domain of signal transducing histidine kinase"/>
    <property type="match status" value="1"/>
</dbReference>
<dbReference type="Proteomes" id="UP000179129">
    <property type="component" value="Unassembled WGS sequence"/>
</dbReference>
<dbReference type="SMART" id="SM00091">
    <property type="entry name" value="PAS"/>
    <property type="match status" value="1"/>
</dbReference>
<evidence type="ECO:0000259" key="9">
    <source>
        <dbReference type="PROSITE" id="PS50113"/>
    </source>
</evidence>
<dbReference type="SUPFAM" id="SSF55785">
    <property type="entry name" value="PYP-like sensor domain (PAS domain)"/>
    <property type="match status" value="1"/>
</dbReference>
<dbReference type="PROSITE" id="PS50109">
    <property type="entry name" value="HIS_KIN"/>
    <property type="match status" value="1"/>
</dbReference>
<dbReference type="Gene3D" id="3.30.565.10">
    <property type="entry name" value="Histidine kinase-like ATPase, C-terminal domain"/>
    <property type="match status" value="1"/>
</dbReference>
<dbReference type="CDD" id="cd00082">
    <property type="entry name" value="HisKA"/>
    <property type="match status" value="1"/>
</dbReference>
<evidence type="ECO:0000313" key="10">
    <source>
        <dbReference type="EMBL" id="OGG05154.1"/>
    </source>
</evidence>
<keyword evidence="5" id="KW-0175">Coiled coil</keyword>
<dbReference type="InterPro" id="IPR036097">
    <property type="entry name" value="HisK_dim/P_sf"/>
</dbReference>
<dbReference type="CDD" id="cd00130">
    <property type="entry name" value="PAS"/>
    <property type="match status" value="1"/>
</dbReference>
<dbReference type="Pfam" id="PF02518">
    <property type="entry name" value="HATPase_c"/>
    <property type="match status" value="1"/>
</dbReference>
<dbReference type="NCBIfam" id="TIGR00229">
    <property type="entry name" value="sensory_box"/>
    <property type="match status" value="1"/>
</dbReference>
<feature type="domain" description="Response regulatory" evidence="7">
    <location>
        <begin position="391"/>
        <end position="511"/>
    </location>
</feature>
<dbReference type="SMART" id="SM00387">
    <property type="entry name" value="HATPase_c"/>
    <property type="match status" value="1"/>
</dbReference>
<dbReference type="InterPro" id="IPR000014">
    <property type="entry name" value="PAS"/>
</dbReference>